<organism evidence="2 3">
    <name type="scientific">Azospirillum oleiclasticum</name>
    <dbReference type="NCBI Taxonomy" id="2735135"/>
    <lineage>
        <taxon>Bacteria</taxon>
        <taxon>Pseudomonadati</taxon>
        <taxon>Pseudomonadota</taxon>
        <taxon>Alphaproteobacteria</taxon>
        <taxon>Rhodospirillales</taxon>
        <taxon>Azospirillaceae</taxon>
        <taxon>Azospirillum</taxon>
    </lineage>
</organism>
<keyword evidence="1" id="KW-0732">Signal</keyword>
<dbReference type="PIRSF" id="PIRSF025560">
    <property type="entry name" value="UCP025560"/>
    <property type="match status" value="1"/>
</dbReference>
<dbReference type="InterPro" id="IPR008309">
    <property type="entry name" value="YdbL"/>
</dbReference>
<evidence type="ECO:0000256" key="1">
    <source>
        <dbReference type="SAM" id="SignalP"/>
    </source>
</evidence>
<evidence type="ECO:0000313" key="2">
    <source>
        <dbReference type="EMBL" id="NYZ19323.1"/>
    </source>
</evidence>
<sequence>MNRREFLTATAALLTVAALPTLPALAQDELANAKQAGHVGERPDGLVGAVPGAPASAAALAERVNAARLARYGEMAKANGTSLQAVQAIAGKELIGRTPAGQYVFANGAWVRK</sequence>
<accession>A0ABX2T836</accession>
<dbReference type="RefSeq" id="WP_180281076.1">
    <property type="nucleotide sequence ID" value="NZ_JABFDB010000002.1"/>
</dbReference>
<dbReference type="Proteomes" id="UP000584642">
    <property type="component" value="Unassembled WGS sequence"/>
</dbReference>
<name>A0ABX2T836_9PROT</name>
<dbReference type="Pfam" id="PF07027">
    <property type="entry name" value="DUF1318"/>
    <property type="match status" value="1"/>
</dbReference>
<evidence type="ECO:0000313" key="3">
    <source>
        <dbReference type="Proteomes" id="UP000584642"/>
    </source>
</evidence>
<feature type="chain" id="PRO_5046876371" evidence="1">
    <location>
        <begin position="27"/>
        <end position="113"/>
    </location>
</feature>
<feature type="signal peptide" evidence="1">
    <location>
        <begin position="1"/>
        <end position="26"/>
    </location>
</feature>
<gene>
    <name evidence="2" type="ORF">HND93_06340</name>
</gene>
<proteinExistence type="predicted"/>
<reference evidence="2 3" key="1">
    <citation type="submission" date="2020-05" db="EMBL/GenBank/DDBJ databases">
        <title>Azospirillum oleiclasticum sp. nov, a nitrogen-fixing and heavy crude oil-emulsifying bacterium isolated from the crude oil of Yumen Oilfield.</title>
        <authorList>
            <person name="Wu D."/>
            <person name="Cai M."/>
            <person name="Zhang X."/>
        </authorList>
    </citation>
    <scope>NUCLEOTIDE SEQUENCE [LARGE SCALE GENOMIC DNA]</scope>
    <source>
        <strain evidence="2 3">ROY-1-1-2</strain>
    </source>
</reference>
<keyword evidence="3" id="KW-1185">Reference proteome</keyword>
<protein>
    <submittedName>
        <fullName evidence="2">YdbL family protein</fullName>
    </submittedName>
</protein>
<dbReference type="InterPro" id="IPR006311">
    <property type="entry name" value="TAT_signal"/>
</dbReference>
<comment type="caution">
    <text evidence="2">The sequence shown here is derived from an EMBL/GenBank/DDBJ whole genome shotgun (WGS) entry which is preliminary data.</text>
</comment>
<dbReference type="PROSITE" id="PS51318">
    <property type="entry name" value="TAT"/>
    <property type="match status" value="1"/>
</dbReference>
<dbReference type="EMBL" id="JABFDB010000002">
    <property type="protein sequence ID" value="NYZ19323.1"/>
    <property type="molecule type" value="Genomic_DNA"/>
</dbReference>